<dbReference type="AlphaFoldDB" id="A0A9E8N050"/>
<dbReference type="PROSITE" id="PS51257">
    <property type="entry name" value="PROKAR_LIPOPROTEIN"/>
    <property type="match status" value="1"/>
</dbReference>
<dbReference type="Proteomes" id="UP001164705">
    <property type="component" value="Chromosome"/>
</dbReference>
<evidence type="ECO:0000313" key="1">
    <source>
        <dbReference type="EMBL" id="WAC03449.1"/>
    </source>
</evidence>
<name>A0A9E8N050_9FLAO</name>
<gene>
    <name evidence="1" type="ORF">N7U66_08160</name>
</gene>
<dbReference type="RefSeq" id="WP_267678032.1">
    <property type="nucleotide sequence ID" value="NZ_CP113088.1"/>
</dbReference>
<organism evidence="1 2">
    <name type="scientific">Lacinutrix neustonica</name>
    <dbReference type="NCBI Taxonomy" id="2980107"/>
    <lineage>
        <taxon>Bacteria</taxon>
        <taxon>Pseudomonadati</taxon>
        <taxon>Bacteroidota</taxon>
        <taxon>Flavobacteriia</taxon>
        <taxon>Flavobacteriales</taxon>
        <taxon>Flavobacteriaceae</taxon>
        <taxon>Lacinutrix</taxon>
    </lineage>
</organism>
<dbReference type="KEGG" id="lnu:N7U66_08160"/>
<keyword evidence="2" id="KW-1185">Reference proteome</keyword>
<evidence type="ECO:0000313" key="2">
    <source>
        <dbReference type="Proteomes" id="UP001164705"/>
    </source>
</evidence>
<sequence length="420" mass="47544">MKHFRLIVLFIFTTLSCNNRKSNISIYDFVPENAQITLNINAIETLKSNVKNNDLISDLTATDISIHLSRKLAFLDFMSTTKPIVLSFIKDGNDSLQFTLCTKNVPNLFNINTLPNHKEESITIDKLKARKFTYNNEVTYAAVKDSVVVIASTLDLLKTLCNKNKKNKKTPSAFSTIDKEKTLSIIVNSHQSNAINTVFYSETLPFKNFTNLTTFDAEVSQDQIILSGVTQAKDSTDSLINIFKNTTPHENQLAEIAPNNCDGFLSLTFDDFSVFNAQLKAFRKTQDSIIPTTLFDNIVEVGLIHQTNSKTIVLNSIDIISTKEALISEQNREETYRQIEIFNFSTPKLFAEIFQPLITYDQAKYYCIIEQFVVFGDSKESPENIIANYQNETTLSSRDYYKAITEHLSTDASILQISET</sequence>
<dbReference type="EMBL" id="CP113088">
    <property type="protein sequence ID" value="WAC03449.1"/>
    <property type="molecule type" value="Genomic_DNA"/>
</dbReference>
<proteinExistence type="predicted"/>
<accession>A0A9E8N050</accession>
<reference evidence="1" key="1">
    <citation type="submission" date="2022-11" db="EMBL/GenBank/DDBJ databases">
        <title>Lacinutrix neustonica HL-RS19T sp. nov., isolated from the surface microlayer sample of brackish Lake Shihwa.</title>
        <authorList>
            <person name="Choi J.Y."/>
            <person name="Hwang C.Y."/>
        </authorList>
    </citation>
    <scope>NUCLEOTIDE SEQUENCE</scope>
    <source>
        <strain evidence="1">HL-RS19</strain>
    </source>
</reference>
<protein>
    <submittedName>
        <fullName evidence="1">Uncharacterized protein</fullName>
    </submittedName>
</protein>